<name>A0A6C0LBG6_9ZZZZ</name>
<protein>
    <submittedName>
        <fullName evidence="1">Uncharacterized protein</fullName>
    </submittedName>
</protein>
<accession>A0A6C0LBG6</accession>
<sequence>MSCLGPYYLPVPPRAWSRVENICINTNSIQETPGDFITLPYSTIPILKSQYYYQLYCLKKANVLQYKANSSNLTKQQQYAQIVNGNGNTTWASQSDTSSQPNTKSLKRVNYFNITTDGVPTLDPLTCTLPPRSINKALPQRATSSQSNAPVVPPIPPETGKGPVMPPQVAPAVPAAPIVIPDGGSLVCNVVENICTGEIIEVTASNKCFSTTASDVPGTPMLLCYNDNLPTVYPKNRLTYPDAGGKWPVGAKFIEAANTTQPFSQTTTTTTTETESIVLDNYNIYAIDTVSTGDLIVGNIGIYMIYNFNGQNMILPEDFQNLSFYTFFNATSKAINLQSPKETIYFYNEFYSSKNGANNVLVGANQASTLTSVVSSDKTKITYFADFNVIQSGVQNLNTNPIITYINNNNNNYSISTPISDYYIINNYSSSGNISLDDTLPNLTIIKFYNLSNNPVTISSSNLIYNTYYIPLTGESSYILDSSNHYAFQLIQTDNSKIWIMNSNNIRLNSVILDGPYYISNVIGDFTVSENTIYIVESITGNIIIPSSAANLSNIKIFNISENTVQIQTSSHSTFLCNDFFAPMKLGGLYNYALDSNLAIQFQFMNITNTPVQKPISTNFNINVPFWTFTIS</sequence>
<reference evidence="1" key="1">
    <citation type="journal article" date="2020" name="Nature">
        <title>Giant virus diversity and host interactions through global metagenomics.</title>
        <authorList>
            <person name="Schulz F."/>
            <person name="Roux S."/>
            <person name="Paez-Espino D."/>
            <person name="Jungbluth S."/>
            <person name="Walsh D.A."/>
            <person name="Denef V.J."/>
            <person name="McMahon K.D."/>
            <person name="Konstantinidis K.T."/>
            <person name="Eloe-Fadrosh E.A."/>
            <person name="Kyrpides N.C."/>
            <person name="Woyke T."/>
        </authorList>
    </citation>
    <scope>NUCLEOTIDE SEQUENCE</scope>
    <source>
        <strain evidence="1">GVMAG-M-3300027770-73</strain>
    </source>
</reference>
<dbReference type="EMBL" id="MN740471">
    <property type="protein sequence ID" value="QHU28326.1"/>
    <property type="molecule type" value="Genomic_DNA"/>
</dbReference>
<dbReference type="AlphaFoldDB" id="A0A6C0LBG6"/>
<evidence type="ECO:0000313" key="1">
    <source>
        <dbReference type="EMBL" id="QHU28326.1"/>
    </source>
</evidence>
<proteinExistence type="predicted"/>
<organism evidence="1">
    <name type="scientific">viral metagenome</name>
    <dbReference type="NCBI Taxonomy" id="1070528"/>
    <lineage>
        <taxon>unclassified sequences</taxon>
        <taxon>metagenomes</taxon>
        <taxon>organismal metagenomes</taxon>
    </lineage>
</organism>